<evidence type="ECO:0000259" key="4">
    <source>
        <dbReference type="PROSITE" id="PS50222"/>
    </source>
</evidence>
<feature type="compositionally biased region" description="Low complexity" evidence="2">
    <location>
        <begin position="372"/>
        <end position="389"/>
    </location>
</feature>
<gene>
    <name evidence="5" type="ORF">HERILL_LOCUS865</name>
</gene>
<sequence>MASLPSPTQVSGKHNAIYEAYYKQMDPKGLGNIEAMDAAKFLKKSGLSDVVLSRIWDLSDPKGRGCLDKPGFFVALKLVGLAQAGSDINMRNILTELANPPKVGEIPKIMPQSIQSVPPTNTDWTMKPADRLKFEQLFESLQPVNGMIAGNKVKGVLMDSKLPLETLGKIWDLADQDKDGNLDKHEFTVAMHLVYQALDKRAVPTSLPPELQKPKPGAPPTSVTPVNDSFGDGGFVANFPKDIAPPPVPPLPAVMTAAAASRTPSLISTDPIVPISTAPIAPSPVPAAYDWVVSPADRSRFEMIFRESDKDKDGLVSGLEVKNVFLQSGVPQNCLAHIWTEQPPSNDKDKKTSDGNDSEKLNLLQNMQPDLSSSPRSSSSNSSKISSFSHQNYEHLKDQHTKRTAATLADLRLGSECTDLLESEFDVIAKRYSMQLRSLDETQRIIAEKLISDVMFYARLGKLRTTSAIAINGEERNRSTKNANGHDLNYVNNNQ</sequence>
<feature type="domain" description="EH" evidence="3">
    <location>
        <begin position="130"/>
        <end position="218"/>
    </location>
</feature>
<evidence type="ECO:0008006" key="7">
    <source>
        <dbReference type="Google" id="ProtNLM"/>
    </source>
</evidence>
<dbReference type="PROSITE" id="PS50031">
    <property type="entry name" value="EH"/>
    <property type="match status" value="3"/>
</dbReference>
<dbReference type="InterPro" id="IPR011992">
    <property type="entry name" value="EF-hand-dom_pair"/>
</dbReference>
<evidence type="ECO:0000313" key="5">
    <source>
        <dbReference type="EMBL" id="CAD7077525.1"/>
    </source>
</evidence>
<dbReference type="GO" id="GO:0005509">
    <property type="term" value="F:calcium ion binding"/>
    <property type="evidence" value="ECO:0007669"/>
    <property type="project" value="InterPro"/>
</dbReference>
<feature type="region of interest" description="Disordered" evidence="2">
    <location>
        <begin position="475"/>
        <end position="495"/>
    </location>
</feature>
<evidence type="ECO:0000313" key="6">
    <source>
        <dbReference type="Proteomes" id="UP000594454"/>
    </source>
</evidence>
<dbReference type="PROSITE" id="PS00018">
    <property type="entry name" value="EF_HAND_1"/>
    <property type="match status" value="2"/>
</dbReference>
<dbReference type="SMART" id="SM00054">
    <property type="entry name" value="EFh"/>
    <property type="match status" value="2"/>
</dbReference>
<dbReference type="SUPFAM" id="SSF47473">
    <property type="entry name" value="EF-hand"/>
    <property type="match status" value="3"/>
</dbReference>
<dbReference type="SMART" id="SM00027">
    <property type="entry name" value="EH"/>
    <property type="match status" value="3"/>
</dbReference>
<evidence type="ECO:0000259" key="3">
    <source>
        <dbReference type="PROSITE" id="PS50031"/>
    </source>
</evidence>
<dbReference type="AlphaFoldDB" id="A0A7R8UB88"/>
<feature type="domain" description="EF-hand" evidence="4">
    <location>
        <begin position="162"/>
        <end position="197"/>
    </location>
</feature>
<feature type="domain" description="EH" evidence="3">
    <location>
        <begin position="14"/>
        <end position="121"/>
    </location>
</feature>
<dbReference type="GO" id="GO:0016197">
    <property type="term" value="P:endosomal transport"/>
    <property type="evidence" value="ECO:0007669"/>
    <property type="project" value="TreeGrafter"/>
</dbReference>
<dbReference type="Gene3D" id="1.10.238.10">
    <property type="entry name" value="EF-hand"/>
    <property type="match status" value="3"/>
</dbReference>
<dbReference type="CDD" id="cd00052">
    <property type="entry name" value="EH"/>
    <property type="match status" value="2"/>
</dbReference>
<keyword evidence="6" id="KW-1185">Reference proteome</keyword>
<reference evidence="5 6" key="1">
    <citation type="submission" date="2020-11" db="EMBL/GenBank/DDBJ databases">
        <authorList>
            <person name="Wallbank WR R."/>
            <person name="Pardo Diaz C."/>
            <person name="Kozak K."/>
            <person name="Martin S."/>
            <person name="Jiggins C."/>
            <person name="Moest M."/>
            <person name="Warren A I."/>
            <person name="Generalovic N T."/>
            <person name="Byers J.R.P. K."/>
            <person name="Montejo-Kovacevich G."/>
            <person name="Yen C E."/>
        </authorList>
    </citation>
    <scope>NUCLEOTIDE SEQUENCE [LARGE SCALE GENOMIC DNA]</scope>
</reference>
<feature type="compositionally biased region" description="Basic and acidic residues" evidence="2">
    <location>
        <begin position="346"/>
        <end position="360"/>
    </location>
</feature>
<accession>A0A7R8UB88</accession>
<dbReference type="GO" id="GO:0030132">
    <property type="term" value="C:clathrin coat of coated pit"/>
    <property type="evidence" value="ECO:0007669"/>
    <property type="project" value="TreeGrafter"/>
</dbReference>
<feature type="domain" description="EF-hand" evidence="4">
    <location>
        <begin position="296"/>
        <end position="331"/>
    </location>
</feature>
<proteinExistence type="predicted"/>
<dbReference type="InterPro" id="IPR018247">
    <property type="entry name" value="EF_Hand_1_Ca_BS"/>
</dbReference>
<dbReference type="GO" id="GO:0045296">
    <property type="term" value="F:cadherin binding"/>
    <property type="evidence" value="ECO:0007669"/>
    <property type="project" value="TreeGrafter"/>
</dbReference>
<feature type="region of interest" description="Disordered" evidence="2">
    <location>
        <begin position="339"/>
        <end position="399"/>
    </location>
</feature>
<dbReference type="PANTHER" id="PTHR11216">
    <property type="entry name" value="EH DOMAIN"/>
    <property type="match status" value="1"/>
</dbReference>
<name>A0A7R8UB88_HERIL</name>
<dbReference type="PANTHER" id="PTHR11216:SF176">
    <property type="entry name" value="EPIDERMAL GROWTH FACTOR RECEPTOR PATHWAY SUBSTRATE CLONE 15, ISOFORM A"/>
    <property type="match status" value="1"/>
</dbReference>
<keyword evidence="1" id="KW-0106">Calcium</keyword>
<dbReference type="InterPro" id="IPR000261">
    <property type="entry name" value="EH_dom"/>
</dbReference>
<dbReference type="FunFam" id="1.10.238.10:FF:000271">
    <property type="entry name" value="Epidermal growth factor receptor substrate 15 homolog"/>
    <property type="match status" value="1"/>
</dbReference>
<dbReference type="Pfam" id="PF12763">
    <property type="entry name" value="EH"/>
    <property type="match status" value="2"/>
</dbReference>
<dbReference type="EMBL" id="LR899009">
    <property type="protein sequence ID" value="CAD7077525.1"/>
    <property type="molecule type" value="Genomic_DNA"/>
</dbReference>
<dbReference type="PROSITE" id="PS50222">
    <property type="entry name" value="EF_HAND_2"/>
    <property type="match status" value="2"/>
</dbReference>
<feature type="domain" description="EH" evidence="3">
    <location>
        <begin position="297"/>
        <end position="340"/>
    </location>
</feature>
<dbReference type="GO" id="GO:0006897">
    <property type="term" value="P:endocytosis"/>
    <property type="evidence" value="ECO:0007669"/>
    <property type="project" value="TreeGrafter"/>
</dbReference>
<dbReference type="InterPro" id="IPR002048">
    <property type="entry name" value="EF_hand_dom"/>
</dbReference>
<organism evidence="5 6">
    <name type="scientific">Hermetia illucens</name>
    <name type="common">Black soldier fly</name>
    <dbReference type="NCBI Taxonomy" id="343691"/>
    <lineage>
        <taxon>Eukaryota</taxon>
        <taxon>Metazoa</taxon>
        <taxon>Ecdysozoa</taxon>
        <taxon>Arthropoda</taxon>
        <taxon>Hexapoda</taxon>
        <taxon>Insecta</taxon>
        <taxon>Pterygota</taxon>
        <taxon>Neoptera</taxon>
        <taxon>Endopterygota</taxon>
        <taxon>Diptera</taxon>
        <taxon>Brachycera</taxon>
        <taxon>Stratiomyomorpha</taxon>
        <taxon>Stratiomyidae</taxon>
        <taxon>Hermetiinae</taxon>
        <taxon>Hermetia</taxon>
    </lineage>
</organism>
<dbReference type="Proteomes" id="UP000594454">
    <property type="component" value="Chromosome 1"/>
</dbReference>
<evidence type="ECO:0000256" key="2">
    <source>
        <dbReference type="SAM" id="MobiDB-lite"/>
    </source>
</evidence>
<evidence type="ECO:0000256" key="1">
    <source>
        <dbReference type="ARBA" id="ARBA00022837"/>
    </source>
</evidence>
<dbReference type="OrthoDB" id="524326at2759"/>
<protein>
    <recommendedName>
        <fullName evidence="7">Epidermal growth factor receptor substrate 15-like 1</fullName>
    </recommendedName>
</protein>